<protein>
    <recommendedName>
        <fullName evidence="4">Small ribosomal subunit protein uS5</fullName>
    </recommendedName>
    <alternativeName>
        <fullName evidence="5">40S ribosomal protein S2</fullName>
    </alternativeName>
</protein>
<dbReference type="OMA" id="PYEEWSD"/>
<dbReference type="Gene3D" id="3.30.160.20">
    <property type="match status" value="1"/>
</dbReference>
<gene>
    <name evidence="10" type="ORF">M0811_03336</name>
</gene>
<dbReference type="InterPro" id="IPR005324">
    <property type="entry name" value="Ribosomal_uS5_C"/>
</dbReference>
<evidence type="ECO:0000256" key="1">
    <source>
        <dbReference type="ARBA" id="ARBA00008945"/>
    </source>
</evidence>
<comment type="caution">
    <text evidence="10">The sequence shown here is derived from an EMBL/GenBank/DDBJ whole genome shotgun (WGS) entry which is preliminary data.</text>
</comment>
<dbReference type="Proteomes" id="UP001149090">
    <property type="component" value="Unassembled WGS sequence"/>
</dbReference>
<dbReference type="OrthoDB" id="10253125at2759"/>
<evidence type="ECO:0000256" key="6">
    <source>
        <dbReference type="PROSITE-ProRule" id="PRU00268"/>
    </source>
</evidence>
<dbReference type="InterPro" id="IPR005711">
    <property type="entry name" value="Ribosomal_uS5_euk/arc"/>
</dbReference>
<name>A0A9Q0L615_ANAIG</name>
<reference evidence="10" key="1">
    <citation type="submission" date="2022-10" db="EMBL/GenBank/DDBJ databases">
        <title>Novel sulphate-reducing endosymbionts in the free-living metamonad Anaeramoeba.</title>
        <authorList>
            <person name="Jerlstrom-Hultqvist J."/>
            <person name="Cepicka I."/>
            <person name="Gallot-Lavallee L."/>
            <person name="Salas-Leiva D."/>
            <person name="Curtis B.A."/>
            <person name="Zahonova K."/>
            <person name="Pipaliya S."/>
            <person name="Dacks J."/>
            <person name="Roger A.J."/>
        </authorList>
    </citation>
    <scope>NUCLEOTIDE SEQUENCE</scope>
    <source>
        <strain evidence="10">BMAN</strain>
    </source>
</reference>
<evidence type="ECO:0000256" key="3">
    <source>
        <dbReference type="ARBA" id="ARBA00023274"/>
    </source>
</evidence>
<dbReference type="GO" id="GO:0003723">
    <property type="term" value="F:RNA binding"/>
    <property type="evidence" value="ECO:0007669"/>
    <property type="project" value="InterPro"/>
</dbReference>
<keyword evidence="2 6" id="KW-0689">Ribosomal protein</keyword>
<feature type="domain" description="S5 DRBM" evidence="9">
    <location>
        <begin position="75"/>
        <end position="138"/>
    </location>
</feature>
<accession>A0A9Q0L615</accession>
<dbReference type="EMBL" id="JAPDFW010000136">
    <property type="protein sequence ID" value="KAJ5066992.1"/>
    <property type="molecule type" value="Genomic_DNA"/>
</dbReference>
<dbReference type="PANTHER" id="PTHR13718:SF4">
    <property type="entry name" value="40S RIBOSOMAL PROTEIN S2"/>
    <property type="match status" value="1"/>
</dbReference>
<evidence type="ECO:0000313" key="11">
    <source>
        <dbReference type="Proteomes" id="UP001149090"/>
    </source>
</evidence>
<dbReference type="SUPFAM" id="SSF54768">
    <property type="entry name" value="dsRNA-binding domain-like"/>
    <property type="match status" value="1"/>
</dbReference>
<dbReference type="GO" id="GO:0022627">
    <property type="term" value="C:cytosolic small ribosomal subunit"/>
    <property type="evidence" value="ECO:0007669"/>
    <property type="project" value="TreeGrafter"/>
</dbReference>
<dbReference type="PROSITE" id="PS50881">
    <property type="entry name" value="S5_DSRBD"/>
    <property type="match status" value="1"/>
</dbReference>
<comment type="similarity">
    <text evidence="1 7">Belongs to the universal ribosomal protein uS5 family.</text>
</comment>
<dbReference type="FunFam" id="3.30.160.20:FF:000067">
    <property type="entry name" value="40S ribosomal protein S2"/>
    <property type="match status" value="1"/>
</dbReference>
<dbReference type="PANTHER" id="PTHR13718">
    <property type="entry name" value="RIBOSOMAL S SUBUNIT"/>
    <property type="match status" value="1"/>
</dbReference>
<evidence type="ECO:0000256" key="7">
    <source>
        <dbReference type="RuleBase" id="RU003823"/>
    </source>
</evidence>
<dbReference type="AlphaFoldDB" id="A0A9Q0L615"/>
<evidence type="ECO:0000259" key="9">
    <source>
        <dbReference type="PROSITE" id="PS50881"/>
    </source>
</evidence>
<evidence type="ECO:0000313" key="10">
    <source>
        <dbReference type="EMBL" id="KAJ5066992.1"/>
    </source>
</evidence>
<feature type="compositionally biased region" description="Basic residues" evidence="8">
    <location>
        <begin position="15"/>
        <end position="27"/>
    </location>
</feature>
<keyword evidence="11" id="KW-1185">Reference proteome</keyword>
<dbReference type="InterPro" id="IPR014721">
    <property type="entry name" value="Ribsml_uS5_D2-typ_fold_subgr"/>
</dbReference>
<dbReference type="FunFam" id="3.30.230.10:FF:000004">
    <property type="entry name" value="40S ribosomal protein S2"/>
    <property type="match status" value="1"/>
</dbReference>
<dbReference type="SUPFAM" id="SSF54211">
    <property type="entry name" value="Ribosomal protein S5 domain 2-like"/>
    <property type="match status" value="1"/>
</dbReference>
<evidence type="ECO:0000256" key="8">
    <source>
        <dbReference type="SAM" id="MobiDB-lite"/>
    </source>
</evidence>
<dbReference type="Pfam" id="PF03719">
    <property type="entry name" value="Ribosomal_S5_C"/>
    <property type="match status" value="1"/>
</dbReference>
<dbReference type="InterPro" id="IPR020568">
    <property type="entry name" value="Ribosomal_Su5_D2-typ_SF"/>
</dbReference>
<sequence length="262" mass="29553">MSDSQQRPRSGFANQRRRRFQKNRRPERKKEEWIPKTKLGRLVKTQQITSIDEIYKYSIPIKEHQIVDEFFGEKLKDEVLKVLAVQKQTKAGQRTRFKAIVVVGDKERYVGLGIKVAKEVAIAIKGALINAKLSIIPVRLGYWGNRIGEPHTVPCKVTGRCGSVGVRLVPAPRGAGIVAAGVPKKLLSYAGVSDVYTSSEGSTKTLGNFAQATFHAIAKTYHFLTPDFWPQKKIEDVPFKKHSDFLSKKQDAQTEDDFKKFK</sequence>
<dbReference type="GO" id="GO:0003735">
    <property type="term" value="F:structural constituent of ribosome"/>
    <property type="evidence" value="ECO:0007669"/>
    <property type="project" value="UniProtKB-UniRule"/>
</dbReference>
<feature type="region of interest" description="Disordered" evidence="8">
    <location>
        <begin position="1"/>
        <end position="31"/>
    </location>
</feature>
<keyword evidence="3 6" id="KW-0687">Ribonucleoprotein</keyword>
<dbReference type="InterPro" id="IPR000851">
    <property type="entry name" value="Ribosomal_uS5"/>
</dbReference>
<evidence type="ECO:0000256" key="4">
    <source>
        <dbReference type="ARBA" id="ARBA00035255"/>
    </source>
</evidence>
<evidence type="ECO:0000256" key="5">
    <source>
        <dbReference type="ARBA" id="ARBA00035407"/>
    </source>
</evidence>
<evidence type="ECO:0000256" key="2">
    <source>
        <dbReference type="ARBA" id="ARBA00022980"/>
    </source>
</evidence>
<proteinExistence type="inferred from homology"/>
<dbReference type="NCBIfam" id="TIGR01020">
    <property type="entry name" value="uS5_euk_arch"/>
    <property type="match status" value="1"/>
</dbReference>
<dbReference type="Pfam" id="PF00333">
    <property type="entry name" value="Ribosomal_S5"/>
    <property type="match status" value="1"/>
</dbReference>
<dbReference type="Gene3D" id="3.30.230.10">
    <property type="match status" value="1"/>
</dbReference>
<organism evidence="10 11">
    <name type="scientific">Anaeramoeba ignava</name>
    <name type="common">Anaerobic marine amoeba</name>
    <dbReference type="NCBI Taxonomy" id="1746090"/>
    <lineage>
        <taxon>Eukaryota</taxon>
        <taxon>Metamonada</taxon>
        <taxon>Anaeramoebidae</taxon>
        <taxon>Anaeramoeba</taxon>
    </lineage>
</organism>
<dbReference type="GO" id="GO:0006412">
    <property type="term" value="P:translation"/>
    <property type="evidence" value="ECO:0007669"/>
    <property type="project" value="InterPro"/>
</dbReference>
<dbReference type="InterPro" id="IPR013810">
    <property type="entry name" value="Ribosomal_uS5_N"/>
</dbReference>